<dbReference type="InterPro" id="IPR036770">
    <property type="entry name" value="Ankyrin_rpt-contain_sf"/>
</dbReference>
<dbReference type="Gene3D" id="1.25.40.20">
    <property type="entry name" value="Ankyrin repeat-containing domain"/>
    <property type="match status" value="2"/>
</dbReference>
<name>A0A5C6PNQ7_9TELE</name>
<dbReference type="PROSITE" id="PS00108">
    <property type="entry name" value="PROTEIN_KINASE_ST"/>
    <property type="match status" value="1"/>
</dbReference>
<feature type="compositionally biased region" description="Polar residues" evidence="14">
    <location>
        <begin position="796"/>
        <end position="810"/>
    </location>
</feature>
<dbReference type="PROSITE" id="PS50011">
    <property type="entry name" value="PROTEIN_KINASE_DOM"/>
    <property type="match status" value="1"/>
</dbReference>
<feature type="compositionally biased region" description="Basic and acidic residues" evidence="14">
    <location>
        <begin position="812"/>
        <end position="832"/>
    </location>
</feature>
<keyword evidence="3" id="KW-0723">Serine/threonine-protein kinase</keyword>
<evidence type="ECO:0000256" key="8">
    <source>
        <dbReference type="ARBA" id="ARBA00047899"/>
    </source>
</evidence>
<dbReference type="PANTHER" id="PTHR11584:SF369">
    <property type="entry name" value="MITOGEN-ACTIVATED PROTEIN KINASE KINASE KINASE 19-RELATED"/>
    <property type="match status" value="1"/>
</dbReference>
<evidence type="ECO:0000256" key="5">
    <source>
        <dbReference type="ARBA" id="ARBA00022741"/>
    </source>
</evidence>
<evidence type="ECO:0000313" key="17">
    <source>
        <dbReference type="Proteomes" id="UP000324091"/>
    </source>
</evidence>
<reference evidence="16 17" key="1">
    <citation type="submission" date="2019-04" db="EMBL/GenBank/DDBJ databases">
        <title>Chromosome genome assembly for Takifugu flavidus.</title>
        <authorList>
            <person name="Xiao S."/>
        </authorList>
    </citation>
    <scope>NUCLEOTIDE SEQUENCE [LARGE SCALE GENOMIC DNA]</scope>
    <source>
        <strain evidence="16">HTHZ2018</strain>
        <tissue evidence="16">Muscle</tissue>
    </source>
</reference>
<sequence>MESERKWSVEMLRVEQKEENEGVLSEGSEELEFSITDDEEVGEEERGSAPLIEACRRNTTEQMVSLLLIAGADVTPCDRSRRTALHECPPELQEKVLRWMSRPSMPLQMELLQAAWQGDQNSVQPLLAQTLGVDVNMSNADGVMAVMLAVRDVDLFEGIATLMPWERQPVDVLRELLGLSADVWARDHGGPSVLDHTANIRSLLREDILKMMFEAVNHADDAHTSLLDLEEHSHLDLVFGNSDVELAVEILCHHRLTAASSTHTPNQQEHILPSSHSEEGLESQGHSQADFNQDKEIPLHFQNAMETLKGIGQSYKDTRRGSRGGLCLPSLSSSHVDPSPSPGLSTTRTSCLPAPPKQGRRQRKMLAASPVSSTRLVTEAQSGQLSQSAPSVMEPLLGSNSWLHTRANTQTRMGAEDTVNKQKDFLPVLSPKLLEPLNRPEEPAVLPVLRRHAPLKFSNNSPLSSWIRLRTDRTWGCPRIGPLVTKGGSEESGSSSSSIDLEDEGDGEQDVHRKASRESRLKFAGDGSSQLPNDINPSRDLVQTMIRTIPLIHQAAYSGKPVIAARLSPEKVTAHHCEGQRSKTKHPAHKQIFSRSTDERRETVTFNAPVTSKYEEVKSNAGQTPESEISLKEIHKTEESEQNKDNSRSPGGQCEFSSPLPRQKASDKTRGLNSMSRAQQLPALKDNQLWKRPSLAGTTRSKSAVDFITYNDMFQQIQNVDEGPAIYEMFAGPLYDNLRASSSCDQVHDRKVQSAKATCRPLKNAHTSKSRAGPAERMVVSAKGRPKHESPRQKNKLTSASCNKKQQLKSIAQHDGHKEAASALPKDADNWRAQEKGEDQMLSTIEESDTLKSDIIALNIAADTSRNTPPVDPTFHQNPEQPKSDTCEPSDGSGPAMSPVYQKFLDGVGDGPLTDELLQCLAEELISLDERDAVSTGPSEILEPSQEKSDTENDRECGKKELPQTGSGGVAVSASGLADDAITWTKGEVLGKGAYGIVYCGLTSHGQLVAVKQVSLDASDPDAADGEYARLQGEVELLKTLRHANIVGFLGTSFHQQVVSIFMEYIPGGSIASILHRFGPLPERVLALYTKQIVEGVAYLHLNRVIHRDLKGNNVMLMPTGIIKLIDFGCARRLSCVSHTASNGADLLKSVHGTPYWMAPEVINDSGYGRKSDIWSVGCTVFEMATGKPPLAHMDKMAALFYIGAQRGIMPPLPDGFSDTAKDFVKTCLICDQRLRPPAEHLLKHPFIHQNKTTVNISQAQRINCSVGPCS</sequence>
<dbReference type="PROSITE" id="PS50297">
    <property type="entry name" value="ANK_REP_REGION"/>
    <property type="match status" value="1"/>
</dbReference>
<keyword evidence="17" id="KW-1185">Reference proteome</keyword>
<feature type="compositionally biased region" description="Low complexity" evidence="14">
    <location>
        <begin position="329"/>
        <end position="338"/>
    </location>
</feature>
<protein>
    <recommendedName>
        <fullName evidence="10">Mitogen-activated protein kinase kinase kinase 19</fullName>
        <ecNumber evidence="2">2.7.11.1</ecNumber>
    </recommendedName>
    <alternativeName>
        <fullName evidence="11">SPS1/STE20-related protein kinase YSK4</fullName>
    </alternativeName>
</protein>
<evidence type="ECO:0000256" key="4">
    <source>
        <dbReference type="ARBA" id="ARBA00022679"/>
    </source>
</evidence>
<feature type="region of interest" description="Disordered" evidence="14">
    <location>
        <begin position="260"/>
        <end position="287"/>
    </location>
</feature>
<feature type="domain" description="Protein kinase" evidence="15">
    <location>
        <begin position="984"/>
        <end position="1248"/>
    </location>
</feature>
<dbReference type="Gene3D" id="1.10.510.10">
    <property type="entry name" value="Transferase(Phosphotransferase) domain 1"/>
    <property type="match status" value="1"/>
</dbReference>
<feature type="region of interest" description="Disordered" evidence="14">
    <location>
        <begin position="573"/>
        <end position="610"/>
    </location>
</feature>
<evidence type="ECO:0000256" key="9">
    <source>
        <dbReference type="ARBA" id="ARBA00048679"/>
    </source>
</evidence>
<evidence type="ECO:0000256" key="13">
    <source>
        <dbReference type="PROSITE-ProRule" id="PRU10141"/>
    </source>
</evidence>
<dbReference type="Proteomes" id="UP000324091">
    <property type="component" value="Chromosome 1"/>
</dbReference>
<evidence type="ECO:0000256" key="12">
    <source>
        <dbReference type="PROSITE-ProRule" id="PRU00023"/>
    </source>
</evidence>
<dbReference type="PROSITE" id="PS00107">
    <property type="entry name" value="PROTEIN_KINASE_ATP"/>
    <property type="match status" value="1"/>
</dbReference>
<comment type="catalytic activity">
    <reaction evidence="9">
        <text>L-seryl-[protein] + ATP = O-phospho-L-seryl-[protein] + ADP + H(+)</text>
        <dbReference type="Rhea" id="RHEA:17989"/>
        <dbReference type="Rhea" id="RHEA-COMP:9863"/>
        <dbReference type="Rhea" id="RHEA-COMP:11604"/>
        <dbReference type="ChEBI" id="CHEBI:15378"/>
        <dbReference type="ChEBI" id="CHEBI:29999"/>
        <dbReference type="ChEBI" id="CHEBI:30616"/>
        <dbReference type="ChEBI" id="CHEBI:83421"/>
        <dbReference type="ChEBI" id="CHEBI:456216"/>
        <dbReference type="EC" id="2.7.11.1"/>
    </reaction>
</comment>
<evidence type="ECO:0000256" key="1">
    <source>
        <dbReference type="ARBA" id="ARBA00008874"/>
    </source>
</evidence>
<comment type="caution">
    <text evidence="16">The sequence shown here is derived from an EMBL/GenBank/DDBJ whole genome shotgun (WGS) entry which is preliminary data.</text>
</comment>
<keyword evidence="6 16" id="KW-0418">Kinase</keyword>
<dbReference type="GO" id="GO:0035556">
    <property type="term" value="P:intracellular signal transduction"/>
    <property type="evidence" value="ECO:0007669"/>
    <property type="project" value="UniProtKB-ARBA"/>
</dbReference>
<keyword evidence="4" id="KW-0808">Transferase</keyword>
<dbReference type="EC" id="2.7.11.1" evidence="2"/>
<comment type="similarity">
    <text evidence="1">Belongs to the protein kinase superfamily. STE Ser/Thr protein kinase family. STE20 subfamily.</text>
</comment>
<dbReference type="EMBL" id="RHFK02000001">
    <property type="protein sequence ID" value="TWW80536.1"/>
    <property type="molecule type" value="Genomic_DNA"/>
</dbReference>
<evidence type="ECO:0000256" key="7">
    <source>
        <dbReference type="ARBA" id="ARBA00022840"/>
    </source>
</evidence>
<dbReference type="InterPro" id="IPR011009">
    <property type="entry name" value="Kinase-like_dom_sf"/>
</dbReference>
<feature type="compositionally biased region" description="Basic and acidic residues" evidence="14">
    <location>
        <begin position="945"/>
        <end position="962"/>
    </location>
</feature>
<feature type="region of interest" description="Disordered" evidence="14">
    <location>
        <begin position="316"/>
        <end position="390"/>
    </location>
</feature>
<dbReference type="InterPro" id="IPR002110">
    <property type="entry name" value="Ankyrin_rpt"/>
</dbReference>
<keyword evidence="5 13" id="KW-0547">Nucleotide-binding</keyword>
<evidence type="ECO:0000313" key="16">
    <source>
        <dbReference type="EMBL" id="TWW80536.1"/>
    </source>
</evidence>
<dbReference type="SUPFAM" id="SSF48403">
    <property type="entry name" value="Ankyrin repeat"/>
    <property type="match status" value="1"/>
</dbReference>
<feature type="compositionally biased region" description="Polar residues" evidence="14">
    <location>
        <begin position="370"/>
        <end position="390"/>
    </location>
</feature>
<dbReference type="GO" id="GO:0005524">
    <property type="term" value="F:ATP binding"/>
    <property type="evidence" value="ECO:0007669"/>
    <property type="project" value="UniProtKB-UniRule"/>
</dbReference>
<accession>A0A5C6PNQ7</accession>
<dbReference type="FunFam" id="1.10.510.10:FF:000331">
    <property type="entry name" value="Mitogen-activated protein kinase kinase kinase 19"/>
    <property type="match status" value="1"/>
</dbReference>
<feature type="compositionally biased region" description="Polar residues" evidence="14">
    <location>
        <begin position="260"/>
        <end position="269"/>
    </location>
</feature>
<evidence type="ECO:0000256" key="2">
    <source>
        <dbReference type="ARBA" id="ARBA00012513"/>
    </source>
</evidence>
<keyword evidence="7 13" id="KW-0067">ATP-binding</keyword>
<dbReference type="AlphaFoldDB" id="A0A5C6PNQ7"/>
<evidence type="ECO:0000259" key="15">
    <source>
        <dbReference type="PROSITE" id="PS50011"/>
    </source>
</evidence>
<evidence type="ECO:0000256" key="10">
    <source>
        <dbReference type="ARBA" id="ARBA00069016"/>
    </source>
</evidence>
<evidence type="ECO:0000256" key="3">
    <source>
        <dbReference type="ARBA" id="ARBA00022527"/>
    </source>
</evidence>
<dbReference type="InterPro" id="IPR017441">
    <property type="entry name" value="Protein_kinase_ATP_BS"/>
</dbReference>
<feature type="region of interest" description="Disordered" evidence="14">
    <location>
        <begin position="863"/>
        <end position="903"/>
    </location>
</feature>
<feature type="region of interest" description="Disordered" evidence="14">
    <location>
        <begin position="931"/>
        <end position="971"/>
    </location>
</feature>
<feature type="region of interest" description="Disordered" evidence="14">
    <location>
        <begin position="636"/>
        <end position="686"/>
    </location>
</feature>
<feature type="compositionally biased region" description="Basic and acidic residues" evidence="14">
    <location>
        <begin position="636"/>
        <end position="647"/>
    </location>
</feature>
<organism evidence="16 17">
    <name type="scientific">Takifugu flavidus</name>
    <name type="common">sansaifugu</name>
    <dbReference type="NCBI Taxonomy" id="433684"/>
    <lineage>
        <taxon>Eukaryota</taxon>
        <taxon>Metazoa</taxon>
        <taxon>Chordata</taxon>
        <taxon>Craniata</taxon>
        <taxon>Vertebrata</taxon>
        <taxon>Euteleostomi</taxon>
        <taxon>Actinopterygii</taxon>
        <taxon>Neopterygii</taxon>
        <taxon>Teleostei</taxon>
        <taxon>Neoteleostei</taxon>
        <taxon>Acanthomorphata</taxon>
        <taxon>Eupercaria</taxon>
        <taxon>Tetraodontiformes</taxon>
        <taxon>Tetradontoidea</taxon>
        <taxon>Tetraodontidae</taxon>
        <taxon>Takifugu</taxon>
    </lineage>
</organism>
<dbReference type="SUPFAM" id="SSF56112">
    <property type="entry name" value="Protein kinase-like (PK-like)"/>
    <property type="match status" value="1"/>
</dbReference>
<gene>
    <name evidence="16" type="ORF">D4764_01G0003510</name>
</gene>
<dbReference type="GO" id="GO:0004674">
    <property type="term" value="F:protein serine/threonine kinase activity"/>
    <property type="evidence" value="ECO:0007669"/>
    <property type="project" value="UniProtKB-KW"/>
</dbReference>
<feature type="repeat" description="ANK" evidence="12">
    <location>
        <begin position="46"/>
        <end position="79"/>
    </location>
</feature>
<evidence type="ECO:0000256" key="14">
    <source>
        <dbReference type="SAM" id="MobiDB-lite"/>
    </source>
</evidence>
<dbReference type="InterPro" id="IPR008271">
    <property type="entry name" value="Ser/Thr_kinase_AS"/>
</dbReference>
<feature type="region of interest" description="Disordered" evidence="14">
    <location>
        <begin position="761"/>
        <end position="832"/>
    </location>
</feature>
<dbReference type="InterPro" id="IPR000719">
    <property type="entry name" value="Prot_kinase_dom"/>
</dbReference>
<feature type="compositionally biased region" description="Polar residues" evidence="14">
    <location>
        <begin position="527"/>
        <end position="536"/>
    </location>
</feature>
<dbReference type="Pfam" id="PF00069">
    <property type="entry name" value="Pkinase"/>
    <property type="match status" value="1"/>
</dbReference>
<feature type="compositionally biased region" description="Basic and acidic residues" evidence="14">
    <location>
        <begin position="509"/>
        <end position="523"/>
    </location>
</feature>
<dbReference type="SMART" id="SM00220">
    <property type="entry name" value="S_TKc"/>
    <property type="match status" value="1"/>
</dbReference>
<feature type="binding site" evidence="13">
    <location>
        <position position="1012"/>
    </location>
    <ligand>
        <name>ATP</name>
        <dbReference type="ChEBI" id="CHEBI:30616"/>
    </ligand>
</feature>
<dbReference type="PANTHER" id="PTHR11584">
    <property type="entry name" value="SERINE/THREONINE PROTEIN KINASE"/>
    <property type="match status" value="1"/>
</dbReference>
<evidence type="ECO:0000256" key="11">
    <source>
        <dbReference type="ARBA" id="ARBA00080573"/>
    </source>
</evidence>
<feature type="region of interest" description="Disordered" evidence="14">
    <location>
        <begin position="480"/>
        <end position="536"/>
    </location>
</feature>
<comment type="catalytic activity">
    <reaction evidence="8">
        <text>L-threonyl-[protein] + ATP = O-phospho-L-threonyl-[protein] + ADP + H(+)</text>
        <dbReference type="Rhea" id="RHEA:46608"/>
        <dbReference type="Rhea" id="RHEA-COMP:11060"/>
        <dbReference type="Rhea" id="RHEA-COMP:11605"/>
        <dbReference type="ChEBI" id="CHEBI:15378"/>
        <dbReference type="ChEBI" id="CHEBI:30013"/>
        <dbReference type="ChEBI" id="CHEBI:30616"/>
        <dbReference type="ChEBI" id="CHEBI:61977"/>
        <dbReference type="ChEBI" id="CHEBI:456216"/>
        <dbReference type="EC" id="2.7.11.1"/>
    </reaction>
</comment>
<evidence type="ECO:0000256" key="6">
    <source>
        <dbReference type="ARBA" id="ARBA00022777"/>
    </source>
</evidence>
<keyword evidence="12" id="KW-0040">ANK repeat</keyword>
<dbReference type="PROSITE" id="PS50088">
    <property type="entry name" value="ANK_REPEAT"/>
    <property type="match status" value="1"/>
</dbReference>
<proteinExistence type="inferred from homology"/>